<dbReference type="HAMAP" id="MF_00338">
    <property type="entry name" value="UPF0145"/>
    <property type="match status" value="1"/>
</dbReference>
<dbReference type="PANTHER" id="PTHR34068:SF1">
    <property type="entry name" value="UPF0145 PROTEIN YBJQ"/>
    <property type="match status" value="1"/>
</dbReference>
<proteinExistence type="inferred from homology"/>
<dbReference type="Proteomes" id="UP000645966">
    <property type="component" value="Unassembled WGS sequence"/>
</dbReference>
<gene>
    <name evidence="3" type="ORF">JDV75_08590</name>
</gene>
<dbReference type="InterPro" id="IPR035439">
    <property type="entry name" value="UPF0145_dom_sf"/>
</dbReference>
<evidence type="ECO:0000313" key="3">
    <source>
        <dbReference type="EMBL" id="MBI8989816.1"/>
    </source>
</evidence>
<dbReference type="SUPFAM" id="SSF117782">
    <property type="entry name" value="YbjQ-like"/>
    <property type="match status" value="1"/>
</dbReference>
<name>A0A934I451_9CORY</name>
<sequence length="105" mass="10960">MIVSTTPTVDGREISEYIRVVAGETIVGINALKDFAAGFRNIVGGRSQGYEQEAATAREQALGEMVQRATALGADGVVGVSIEYAVLGQGNMLLVAATGTAVRFR</sequence>
<evidence type="ECO:0000256" key="1">
    <source>
        <dbReference type="ARBA" id="ARBA00010751"/>
    </source>
</evidence>
<dbReference type="InterPro" id="IPR002765">
    <property type="entry name" value="UPF0145_YbjQ-like"/>
</dbReference>
<protein>
    <recommendedName>
        <fullName evidence="2">UPF0145 protein JDV75_08590</fullName>
    </recommendedName>
</protein>
<evidence type="ECO:0000313" key="4">
    <source>
        <dbReference type="Proteomes" id="UP000645966"/>
    </source>
</evidence>
<dbReference type="Gene3D" id="3.30.110.70">
    <property type="entry name" value="Hypothetical protein apc22750. Chain B"/>
    <property type="match status" value="1"/>
</dbReference>
<keyword evidence="4" id="KW-1185">Reference proteome</keyword>
<dbReference type="Pfam" id="PF01906">
    <property type="entry name" value="YbjQ_1"/>
    <property type="match status" value="1"/>
</dbReference>
<comment type="caution">
    <text evidence="3">The sequence shown here is derived from an EMBL/GenBank/DDBJ whole genome shotgun (WGS) entry which is preliminary data.</text>
</comment>
<organism evidence="3 4">
    <name type="scientific">Corynebacterium meridianum</name>
    <dbReference type="NCBI Taxonomy" id="2765363"/>
    <lineage>
        <taxon>Bacteria</taxon>
        <taxon>Bacillati</taxon>
        <taxon>Actinomycetota</taxon>
        <taxon>Actinomycetes</taxon>
        <taxon>Mycobacteriales</taxon>
        <taxon>Corynebacteriaceae</taxon>
        <taxon>Corynebacterium</taxon>
    </lineage>
</organism>
<evidence type="ECO:0000256" key="2">
    <source>
        <dbReference type="HAMAP-Rule" id="MF_00338"/>
    </source>
</evidence>
<comment type="similarity">
    <text evidence="1 2">Belongs to the UPF0145 family.</text>
</comment>
<dbReference type="EMBL" id="JAEIOS010000013">
    <property type="protein sequence ID" value="MBI8989816.1"/>
    <property type="molecule type" value="Genomic_DNA"/>
</dbReference>
<dbReference type="PANTHER" id="PTHR34068">
    <property type="entry name" value="UPF0145 PROTEIN YBJQ"/>
    <property type="match status" value="1"/>
</dbReference>
<dbReference type="AlphaFoldDB" id="A0A934I451"/>
<accession>A0A934I451</accession>
<reference evidence="3" key="1">
    <citation type="submission" date="2020-12" db="EMBL/GenBank/DDBJ databases">
        <title>Genome public.</title>
        <authorList>
            <person name="Sun Q."/>
        </authorList>
    </citation>
    <scope>NUCLEOTIDE SEQUENCE</scope>
    <source>
        <strain evidence="3">CCM 8863</strain>
    </source>
</reference>
<dbReference type="RefSeq" id="WP_198738845.1">
    <property type="nucleotide sequence ID" value="NZ_JAEIOS010000013.1"/>
</dbReference>